<name>A0ABS2C3X5_9PSED</name>
<gene>
    <name evidence="1" type="ORF">H8F21_23675</name>
</gene>
<proteinExistence type="predicted"/>
<organism evidence="1 2">
    <name type="scientific">Pseudomonas arcuscaelestis</name>
    <dbReference type="NCBI Taxonomy" id="2710591"/>
    <lineage>
        <taxon>Bacteria</taxon>
        <taxon>Pseudomonadati</taxon>
        <taxon>Pseudomonadota</taxon>
        <taxon>Gammaproteobacteria</taxon>
        <taxon>Pseudomonadales</taxon>
        <taxon>Pseudomonadaceae</taxon>
        <taxon>Pseudomonas</taxon>
    </lineage>
</organism>
<dbReference type="Proteomes" id="UP000745663">
    <property type="component" value="Unassembled WGS sequence"/>
</dbReference>
<sequence length="634" mass="68539">MSNTYRDGTSAALIAPSLPDTLAPLPGETSFVLPVVKRAGPLKVVIEKIWPGYMARNRVTFFRAHQAIQTLEVINPDPTQFPMTFNVTQIALTMGGLHELFYTVETSGGISTSDSVHLDLDNIPPNLGVRPNSLQFPLEIIEHGVTQQYLDTNGDRVTATVTSWPDIKLGDELWFYLQASAKTGNSTAAEAGRKIITASDLALPEIEVAFAGDVFRALGKVNCYGYYFLKDRAGNEGPNSYDSPIFPIHVDPPLHLLAPQVPLYDQHGLIDEQIARTPVQVVIAGMTGIAPNDQIQVHWGAVDLPLQPVLDPAANPLVRLNVPYRVVQNAGDGTILVSYDLWRGGASIGHSPATRVLVDITLPAGPDPDPETPEHENLMLPTALGESGVPNVISPADQEQPAEVIIEWYGADGTEVFMVGDEIVANWATVALLHTVDAGEAVAKQPLRLPISSPQIKQAGQGTLQLRYSVTRELPGHPGYSNTVYSASQVLLVSDGTELPGGGDELSAGDFPEKNQNNAINNDAAIDGTPYEVKLDYRNAAVGDIITFKFRGHLGFGDDPALEPGRPIAGSYTEGQHVVTQEDLDHGSYAFTVERQYLAAIRQASANGYHWIRNYAGETPAAYYHVFVDVTLAH</sequence>
<dbReference type="RefSeq" id="WP_203585450.1">
    <property type="nucleotide sequence ID" value="NZ_JACOPV010000017.1"/>
</dbReference>
<keyword evidence="2" id="KW-1185">Reference proteome</keyword>
<reference evidence="1 2" key="1">
    <citation type="submission" date="2020-08" db="EMBL/GenBank/DDBJ databases">
        <title>Description of novel Pseudomonas species.</title>
        <authorList>
            <person name="Duman M."/>
            <person name="Mulet M."/>
            <person name="Altun S."/>
            <person name="Saticioglu I.B."/>
            <person name="Lalucat J."/>
            <person name="Garcia-Valdes E."/>
        </authorList>
    </citation>
    <scope>NUCLEOTIDE SEQUENCE [LARGE SCALE GENOMIC DNA]</scope>
    <source>
        <strain evidence="1 2">P66</strain>
    </source>
</reference>
<evidence type="ECO:0000313" key="1">
    <source>
        <dbReference type="EMBL" id="MBM5460572.1"/>
    </source>
</evidence>
<accession>A0ABS2C3X5</accession>
<evidence type="ECO:0008006" key="3">
    <source>
        <dbReference type="Google" id="ProtNLM"/>
    </source>
</evidence>
<evidence type="ECO:0000313" key="2">
    <source>
        <dbReference type="Proteomes" id="UP000745663"/>
    </source>
</evidence>
<comment type="caution">
    <text evidence="1">The sequence shown here is derived from an EMBL/GenBank/DDBJ whole genome shotgun (WGS) entry which is preliminary data.</text>
</comment>
<protein>
    <recommendedName>
        <fullName evidence="3">Ig-like domain-containing protein</fullName>
    </recommendedName>
</protein>
<dbReference type="EMBL" id="JACOPV010000017">
    <property type="protein sequence ID" value="MBM5460572.1"/>
    <property type="molecule type" value="Genomic_DNA"/>
</dbReference>